<feature type="compositionally biased region" description="Basic and acidic residues" evidence="1">
    <location>
        <begin position="127"/>
        <end position="137"/>
    </location>
</feature>
<evidence type="ECO:0000313" key="3">
    <source>
        <dbReference type="EMBL" id="KAJ6241394.1"/>
    </source>
</evidence>
<reference evidence="3" key="1">
    <citation type="submission" date="2022-08" db="EMBL/GenBank/DDBJ databases">
        <title>Novel sulfate-reducing endosymbionts in the free-living metamonad Anaeramoeba.</title>
        <authorList>
            <person name="Jerlstrom-Hultqvist J."/>
            <person name="Cepicka I."/>
            <person name="Gallot-Lavallee L."/>
            <person name="Salas-Leiva D."/>
            <person name="Curtis B.A."/>
            <person name="Zahonova K."/>
            <person name="Pipaliya S."/>
            <person name="Dacks J."/>
            <person name="Roger A.J."/>
        </authorList>
    </citation>
    <scope>NUCLEOTIDE SEQUENCE</scope>
    <source>
        <strain evidence="3">Schooner1</strain>
    </source>
</reference>
<feature type="compositionally biased region" description="Acidic residues" evidence="1">
    <location>
        <begin position="138"/>
        <end position="189"/>
    </location>
</feature>
<feature type="compositionally biased region" description="Low complexity" evidence="1">
    <location>
        <begin position="190"/>
        <end position="210"/>
    </location>
</feature>
<comment type="caution">
    <text evidence="3">The sequence shown here is derived from an EMBL/GenBank/DDBJ whole genome shotgun (WGS) entry which is preliminary data.</text>
</comment>
<protein>
    <submittedName>
        <fullName evidence="3">Ell-associated factor eaf</fullName>
    </submittedName>
</protein>
<evidence type="ECO:0000256" key="1">
    <source>
        <dbReference type="SAM" id="MobiDB-lite"/>
    </source>
</evidence>
<evidence type="ECO:0000259" key="2">
    <source>
        <dbReference type="Pfam" id="PF09816"/>
    </source>
</evidence>
<gene>
    <name evidence="3" type="ORF">M0813_23181</name>
</gene>
<feature type="region of interest" description="Disordered" evidence="1">
    <location>
        <begin position="120"/>
        <end position="221"/>
    </location>
</feature>
<dbReference type="Pfam" id="PF09816">
    <property type="entry name" value="EAF"/>
    <property type="match status" value="1"/>
</dbReference>
<dbReference type="Proteomes" id="UP001150062">
    <property type="component" value="Unassembled WGS sequence"/>
</dbReference>
<organism evidence="3 4">
    <name type="scientific">Anaeramoeba flamelloides</name>
    <dbReference type="NCBI Taxonomy" id="1746091"/>
    <lineage>
        <taxon>Eukaryota</taxon>
        <taxon>Metamonada</taxon>
        <taxon>Anaeramoebidae</taxon>
        <taxon>Anaeramoeba</taxon>
    </lineage>
</organism>
<feature type="domain" description="Transcription elongation factor Eaf N-terminal" evidence="2">
    <location>
        <begin position="12"/>
        <end position="110"/>
    </location>
</feature>
<sequence>MEESDFEKNVNYDVVLGSSFFEEKDEENEKSHIYIKYSYKPQSVDQMTDGDLQFLENDRAILSFVNNDKKTKQKYRFEGNYNSPHLDLFLIFDEEQNRFVLEKITSQMPAMMYKGNEVLEDNETNEQESKNESIEQEKLEEENEEDNVEEDVEEDEEDDDDDDDDDDDENIFDEPLDDNDFDDKNEEIFDSGSQSSGSSDTDFGDNFSNSDFDENSQEGEL</sequence>
<dbReference type="EMBL" id="JAOAOG010000193">
    <property type="protein sequence ID" value="KAJ6241394.1"/>
    <property type="molecule type" value="Genomic_DNA"/>
</dbReference>
<feature type="compositionally biased region" description="Acidic residues" evidence="1">
    <location>
        <begin position="211"/>
        <end position="221"/>
    </location>
</feature>
<dbReference type="InterPro" id="IPR019194">
    <property type="entry name" value="Tscrpt_elong_fac_Eaf_N"/>
</dbReference>
<accession>A0ABQ8YAX0</accession>
<evidence type="ECO:0000313" key="4">
    <source>
        <dbReference type="Proteomes" id="UP001150062"/>
    </source>
</evidence>
<keyword evidence="4" id="KW-1185">Reference proteome</keyword>
<name>A0ABQ8YAX0_9EUKA</name>
<proteinExistence type="predicted"/>